<evidence type="ECO:0000313" key="2">
    <source>
        <dbReference type="EMBL" id="MDT7043168.1"/>
    </source>
</evidence>
<sequence>MLDIKEPELPDLQFVLMVGALCTAEIPTMNVPEEVRRLVFDRCWALLHDTPPPEDPKERVLDLRQGDEVTLEALVEVIRSTFSDHGYDQLTWEHEASEPTQTPSPEIQPLLDRIQAWDPIDPPPVDGADEAGNN</sequence>
<reference evidence="2 3" key="1">
    <citation type="journal article" date="2023" name="ISME J.">
        <title>Cultivation and genomic characterization of novel and ubiquitous marine nitrite-oxidizing bacteria from the Nitrospirales.</title>
        <authorList>
            <person name="Mueller A.J."/>
            <person name="Daebeler A."/>
            <person name="Herbold C.W."/>
            <person name="Kirkegaard R.H."/>
            <person name="Daims H."/>
        </authorList>
    </citation>
    <scope>NUCLEOTIDE SEQUENCE [LARGE SCALE GENOMIC DNA]</scope>
    <source>
        <strain evidence="2 3">EB</strain>
    </source>
</reference>
<evidence type="ECO:0000313" key="3">
    <source>
        <dbReference type="Proteomes" id="UP001250932"/>
    </source>
</evidence>
<keyword evidence="3" id="KW-1185">Reference proteome</keyword>
<dbReference type="EMBL" id="JAQOUE010000001">
    <property type="protein sequence ID" value="MDT7043168.1"/>
    <property type="molecule type" value="Genomic_DNA"/>
</dbReference>
<name>A0ABU3KA56_9BACT</name>
<evidence type="ECO:0000256" key="1">
    <source>
        <dbReference type="SAM" id="MobiDB-lite"/>
    </source>
</evidence>
<feature type="region of interest" description="Disordered" evidence="1">
    <location>
        <begin position="89"/>
        <end position="134"/>
    </location>
</feature>
<accession>A0ABU3KA56</accession>
<organism evidence="2 3">
    <name type="scientific">Candidatus Nitronereus thalassa</name>
    <dbReference type="NCBI Taxonomy" id="3020898"/>
    <lineage>
        <taxon>Bacteria</taxon>
        <taxon>Pseudomonadati</taxon>
        <taxon>Nitrospirota</taxon>
        <taxon>Nitrospiria</taxon>
        <taxon>Nitrospirales</taxon>
        <taxon>Nitrospiraceae</taxon>
        <taxon>Candidatus Nitronereus</taxon>
    </lineage>
</organism>
<dbReference type="RefSeq" id="WP_313833675.1">
    <property type="nucleotide sequence ID" value="NZ_JAQOUE010000001.1"/>
</dbReference>
<dbReference type="Proteomes" id="UP001250932">
    <property type="component" value="Unassembled WGS sequence"/>
</dbReference>
<comment type="caution">
    <text evidence="2">The sequence shown here is derived from an EMBL/GenBank/DDBJ whole genome shotgun (WGS) entry which is preliminary data.</text>
</comment>
<proteinExistence type="predicted"/>
<gene>
    <name evidence="2" type="ORF">PPG34_12480</name>
</gene>
<protein>
    <submittedName>
        <fullName evidence="2">Uncharacterized protein</fullName>
    </submittedName>
</protein>